<evidence type="ECO:0000313" key="2">
    <source>
        <dbReference type="Proteomes" id="UP001211907"/>
    </source>
</evidence>
<gene>
    <name evidence="1" type="ORF">HK100_008810</name>
</gene>
<keyword evidence="2" id="KW-1185">Reference proteome</keyword>
<proteinExistence type="predicted"/>
<dbReference type="Proteomes" id="UP001211907">
    <property type="component" value="Unassembled WGS sequence"/>
</dbReference>
<feature type="non-terminal residue" evidence="1">
    <location>
        <position position="1"/>
    </location>
</feature>
<protein>
    <submittedName>
        <fullName evidence="1">Uncharacterized protein</fullName>
    </submittedName>
</protein>
<dbReference type="AlphaFoldDB" id="A0AAD5XBC5"/>
<comment type="caution">
    <text evidence="1">The sequence shown here is derived from an EMBL/GenBank/DDBJ whole genome shotgun (WGS) entry which is preliminary data.</text>
</comment>
<accession>A0AAD5XBC5</accession>
<dbReference type="EMBL" id="JADGJH010004364">
    <property type="protein sequence ID" value="KAJ3086096.1"/>
    <property type="molecule type" value="Genomic_DNA"/>
</dbReference>
<sequence length="87" mass="10053">FPVLKEKHKQHEKLTDDTTKEKAQNVFDVLHKFSEGITDKPCYCNETILHRKVMGFFAQMLGHAVQRKIEGWLEIDPEPSGDGNEEN</sequence>
<reference evidence="1" key="1">
    <citation type="submission" date="2020-05" db="EMBL/GenBank/DDBJ databases">
        <title>Phylogenomic resolution of chytrid fungi.</title>
        <authorList>
            <person name="Stajich J.E."/>
            <person name="Amses K."/>
            <person name="Simmons R."/>
            <person name="Seto K."/>
            <person name="Myers J."/>
            <person name="Bonds A."/>
            <person name="Quandt C.A."/>
            <person name="Barry K."/>
            <person name="Liu P."/>
            <person name="Grigoriev I."/>
            <person name="Longcore J.E."/>
            <person name="James T.Y."/>
        </authorList>
    </citation>
    <scope>NUCLEOTIDE SEQUENCE</scope>
    <source>
        <strain evidence="1">JEL0513</strain>
    </source>
</reference>
<organism evidence="1 2">
    <name type="scientific">Physocladia obscura</name>
    <dbReference type="NCBI Taxonomy" id="109957"/>
    <lineage>
        <taxon>Eukaryota</taxon>
        <taxon>Fungi</taxon>
        <taxon>Fungi incertae sedis</taxon>
        <taxon>Chytridiomycota</taxon>
        <taxon>Chytridiomycota incertae sedis</taxon>
        <taxon>Chytridiomycetes</taxon>
        <taxon>Chytridiales</taxon>
        <taxon>Chytriomycetaceae</taxon>
        <taxon>Physocladia</taxon>
    </lineage>
</organism>
<evidence type="ECO:0000313" key="1">
    <source>
        <dbReference type="EMBL" id="KAJ3086096.1"/>
    </source>
</evidence>
<name>A0AAD5XBC5_9FUNG</name>